<organism evidence="1 2">
    <name type="scientific">Vermiconidia calcicola</name>
    <dbReference type="NCBI Taxonomy" id="1690605"/>
    <lineage>
        <taxon>Eukaryota</taxon>
        <taxon>Fungi</taxon>
        <taxon>Dikarya</taxon>
        <taxon>Ascomycota</taxon>
        <taxon>Pezizomycotina</taxon>
        <taxon>Dothideomycetes</taxon>
        <taxon>Dothideomycetidae</taxon>
        <taxon>Mycosphaerellales</taxon>
        <taxon>Extremaceae</taxon>
        <taxon>Vermiconidia</taxon>
    </lineage>
</organism>
<reference evidence="1" key="1">
    <citation type="submission" date="2023-07" db="EMBL/GenBank/DDBJ databases">
        <title>Black Yeasts Isolated from many extreme environments.</title>
        <authorList>
            <person name="Coleine C."/>
            <person name="Stajich J.E."/>
            <person name="Selbmann L."/>
        </authorList>
    </citation>
    <scope>NUCLEOTIDE SEQUENCE</scope>
    <source>
        <strain evidence="1">CCFEE 5714</strain>
    </source>
</reference>
<gene>
    <name evidence="1" type="ORF">LTR37_002274</name>
</gene>
<proteinExistence type="predicted"/>
<protein>
    <submittedName>
        <fullName evidence="1">Uncharacterized protein</fullName>
    </submittedName>
</protein>
<dbReference type="Proteomes" id="UP001281147">
    <property type="component" value="Unassembled WGS sequence"/>
</dbReference>
<accession>A0ACC3NTH1</accession>
<sequence length="215" mass="23386">MAANGPNIRRKTANSKPTPISMPPQTPTKTRIRRPMGPRPDRSAPLPRRPEPLSPRLPGRAHRHRRNLQNRRGNVPPGHPAPDNDNDDDGNDDNEDGDGRNDEDDDNSNDEDGDNDNAPGDVHSPRGPQQSRQHLQVPSILAPVKKRSASAAFHENDRSSKRQQVNNRPARKRSVPIIIIEPTSDNGASNSSKPQESADAFSTVTGGTSSVGNGK</sequence>
<comment type="caution">
    <text evidence="1">The sequence shown here is derived from an EMBL/GenBank/DDBJ whole genome shotgun (WGS) entry which is preliminary data.</text>
</comment>
<name>A0ACC3NTH1_9PEZI</name>
<keyword evidence="2" id="KW-1185">Reference proteome</keyword>
<evidence type="ECO:0000313" key="1">
    <source>
        <dbReference type="EMBL" id="KAK3722703.1"/>
    </source>
</evidence>
<dbReference type="EMBL" id="JAUTXU010000012">
    <property type="protein sequence ID" value="KAK3722703.1"/>
    <property type="molecule type" value="Genomic_DNA"/>
</dbReference>
<evidence type="ECO:0000313" key="2">
    <source>
        <dbReference type="Proteomes" id="UP001281147"/>
    </source>
</evidence>